<evidence type="ECO:0000256" key="6">
    <source>
        <dbReference type="ARBA" id="ARBA00023180"/>
    </source>
</evidence>
<keyword evidence="4 9" id="KW-0732">Signal</keyword>
<dbReference type="OMA" id="CEYISED"/>
<comment type="subcellular location">
    <subcellularLocation>
        <location evidence="1">Cell membrane</location>
        <topology evidence="1">Single-pass type I membrane protein</topology>
    </subcellularLocation>
</comment>
<keyword evidence="8" id="KW-1133">Transmembrane helix</keyword>
<accession>A0A067CU32</accession>
<dbReference type="SUPFAM" id="SSF50911">
    <property type="entry name" value="Mannose 6-phosphate receptor domain"/>
    <property type="match status" value="1"/>
</dbReference>
<dbReference type="RefSeq" id="XP_012196414.1">
    <property type="nucleotide sequence ID" value="XM_012341024.1"/>
</dbReference>
<feature type="chain" id="PRO_5001634893" description="MRH domain-containing protein" evidence="9">
    <location>
        <begin position="17"/>
        <end position="1016"/>
    </location>
</feature>
<evidence type="ECO:0000256" key="7">
    <source>
        <dbReference type="SAM" id="MobiDB-lite"/>
    </source>
</evidence>
<dbReference type="GO" id="GO:0005886">
    <property type="term" value="C:plasma membrane"/>
    <property type="evidence" value="ECO:0007669"/>
    <property type="project" value="UniProtKB-SubCell"/>
</dbReference>
<evidence type="ECO:0000256" key="4">
    <source>
        <dbReference type="ARBA" id="ARBA00022729"/>
    </source>
</evidence>
<dbReference type="PANTHER" id="PTHR22727">
    <property type="entry name" value="PROTEIN CBG13728"/>
    <property type="match status" value="1"/>
</dbReference>
<protein>
    <recommendedName>
        <fullName evidence="10">MRH domain-containing protein</fullName>
    </recommendedName>
</protein>
<dbReference type="KEGG" id="spar:SPRG_02448"/>
<evidence type="ECO:0000256" key="1">
    <source>
        <dbReference type="ARBA" id="ARBA00004251"/>
    </source>
</evidence>
<dbReference type="Proteomes" id="UP000030745">
    <property type="component" value="Unassembled WGS sequence"/>
</dbReference>
<dbReference type="VEuPathDB" id="FungiDB:SPRG_02448"/>
<keyword evidence="3" id="KW-1003">Cell membrane</keyword>
<organism evidence="11 12">
    <name type="scientific">Saprolegnia parasitica (strain CBS 223.65)</name>
    <dbReference type="NCBI Taxonomy" id="695850"/>
    <lineage>
        <taxon>Eukaryota</taxon>
        <taxon>Sar</taxon>
        <taxon>Stramenopiles</taxon>
        <taxon>Oomycota</taxon>
        <taxon>Saprolegniomycetes</taxon>
        <taxon>Saprolegniales</taxon>
        <taxon>Saprolegniaceae</taxon>
        <taxon>Saprolegnia</taxon>
    </lineage>
</organism>
<feature type="signal peptide" evidence="9">
    <location>
        <begin position="1"/>
        <end position="16"/>
    </location>
</feature>
<evidence type="ECO:0000256" key="9">
    <source>
        <dbReference type="SAM" id="SignalP"/>
    </source>
</evidence>
<name>A0A067CU32_SAPPC</name>
<dbReference type="AlphaFoldDB" id="A0A067CU32"/>
<dbReference type="InterPro" id="IPR039181">
    <property type="entry name" value="Elapor1/2"/>
</dbReference>
<dbReference type="Gene3D" id="2.70.130.10">
    <property type="entry name" value="Mannose-6-phosphate receptor binding domain"/>
    <property type="match status" value="1"/>
</dbReference>
<sequence length="1016" mass="106477">MGRRVLVAAVAGAALAAQSSEPTMSYGFSACVNNKRTLYYYTPTALTCPANGSSTPFTLNPPVHNLDCTVPCGRGAVLGANFSGPVPVSGCEPCANGSYSLGGGNLYSAATGAWQTPLAPEFFTECLTRDIFSGDWVNNCNPWVADVSGAYVHSGNNSDILEQYSATVLYSILRLGLSFVKNGSVTFQYKVDAEAPYDGLVFTLDGDTRLSLVSTTGDWVEKTFAVSAGAHTLTWQFTKDYNGDSGKDKAMLRVVEVLGTAYADTSCHPCSGLMTRRSSAQCRICDTNQYASTTTNGTFACMPCPRNTYARAGSIGVGACMASRPCALADVAAVYTPCVHNLRNVTRSWAVPMTCNASLPDAIALPASNVNMDCGSCSSGYYTDDTGVCMTCPDGKVIDPNGTLVEVNGSASASNTMCTTCGIGMVAVRSLSFGGATRRLWGAWPSVVNNQTAIANGWKLTELGITRDLSPSAQPWTGTYPLDFVTSQVHNGTLSLNYTLSNLPSDPLIGRAWLELFINRDPTVLSHASMNGSFFVQVPIPLRLDGNSTLVVSVVWRTSNAAVSKVATMTIGAIGISGTATGGAALCDACPLGYGPNANQSFCVPCPSGTYSQVYANGSVTCEPCPHNTYSNGQAARCLPCGTNTYSGPGSTVCVAPANLVDEANNITYNLGNLQRLVAPDDNTTEPFITNATVALSTQLSIDPSHSVMLGVFRPVSPQFNKQSTLVVSSVLANSYNQVLVGSPQAYVVGLTITNTNEAGGTFLYNTPNMGLVQCTVPSKYNVVNGGGKMDLSILPKGGGVRAVYSHGSLCVTDDATATYYATTIDYVCSPTASATTVPVLVNSTACSSYATWKSPAACPLCTTTLFTQSRSQCSGGSQVVTSTSAFACVGGEAPPTTAIQTCSDIVLDKDTAAMAAGVVLLVIFLVVGLLVGLVIVWRRYKHTMQEFLYLKGQMKSGLLDGGSSRSSDGTFEFASRDTAVGSPPSHLQAARDEENDVEEEIDLGPKPKPATTVTM</sequence>
<dbReference type="SMART" id="SM01411">
    <property type="entry name" value="Ephrin_rec_like"/>
    <property type="match status" value="4"/>
</dbReference>
<dbReference type="PROSITE" id="PS51914">
    <property type="entry name" value="MRH"/>
    <property type="match status" value="1"/>
</dbReference>
<dbReference type="InterPro" id="IPR009011">
    <property type="entry name" value="Man6P_isomerase_rcpt-bd_dom_sf"/>
</dbReference>
<keyword evidence="8" id="KW-0472">Membrane</keyword>
<evidence type="ECO:0000313" key="11">
    <source>
        <dbReference type="EMBL" id="KDO32750.1"/>
    </source>
</evidence>
<evidence type="ECO:0000256" key="2">
    <source>
        <dbReference type="ARBA" id="ARBA00007627"/>
    </source>
</evidence>
<comment type="similarity">
    <text evidence="2">Belongs to the ELAPOR family.</text>
</comment>
<feature type="region of interest" description="Disordered" evidence="7">
    <location>
        <begin position="970"/>
        <end position="1016"/>
    </location>
</feature>
<dbReference type="InterPro" id="IPR009030">
    <property type="entry name" value="Growth_fac_rcpt_cys_sf"/>
</dbReference>
<evidence type="ECO:0000259" key="10">
    <source>
        <dbReference type="PROSITE" id="PS51914"/>
    </source>
</evidence>
<evidence type="ECO:0000256" key="5">
    <source>
        <dbReference type="ARBA" id="ARBA00023157"/>
    </source>
</evidence>
<keyword evidence="5" id="KW-1015">Disulfide bond</keyword>
<reference evidence="11 12" key="1">
    <citation type="journal article" date="2013" name="PLoS Genet.">
        <title>Distinctive expansion of potential virulence genes in the genome of the oomycete fish pathogen Saprolegnia parasitica.</title>
        <authorList>
            <person name="Jiang R.H."/>
            <person name="de Bruijn I."/>
            <person name="Haas B.J."/>
            <person name="Belmonte R."/>
            <person name="Lobach L."/>
            <person name="Christie J."/>
            <person name="van den Ackerveken G."/>
            <person name="Bottin A."/>
            <person name="Bulone V."/>
            <person name="Diaz-Moreno S.M."/>
            <person name="Dumas B."/>
            <person name="Fan L."/>
            <person name="Gaulin E."/>
            <person name="Govers F."/>
            <person name="Grenville-Briggs L.J."/>
            <person name="Horner N.R."/>
            <person name="Levin J.Z."/>
            <person name="Mammella M."/>
            <person name="Meijer H.J."/>
            <person name="Morris P."/>
            <person name="Nusbaum C."/>
            <person name="Oome S."/>
            <person name="Phillips A.J."/>
            <person name="van Rooyen D."/>
            <person name="Rzeszutek E."/>
            <person name="Saraiva M."/>
            <person name="Secombes C.J."/>
            <person name="Seidl M.F."/>
            <person name="Snel B."/>
            <person name="Stassen J.H."/>
            <person name="Sykes S."/>
            <person name="Tripathy S."/>
            <person name="van den Berg H."/>
            <person name="Vega-Arreguin J.C."/>
            <person name="Wawra S."/>
            <person name="Young S.K."/>
            <person name="Zeng Q."/>
            <person name="Dieguez-Uribeondo J."/>
            <person name="Russ C."/>
            <person name="Tyler B.M."/>
            <person name="van West P."/>
        </authorList>
    </citation>
    <scope>NUCLEOTIDE SEQUENCE [LARGE SCALE GENOMIC DNA]</scope>
    <source>
        <strain evidence="11 12">CBS 223.65</strain>
    </source>
</reference>
<dbReference type="OrthoDB" id="439917at2759"/>
<dbReference type="EMBL" id="KK583194">
    <property type="protein sequence ID" value="KDO32750.1"/>
    <property type="molecule type" value="Genomic_DNA"/>
</dbReference>
<dbReference type="GeneID" id="24125003"/>
<dbReference type="SUPFAM" id="SSF57184">
    <property type="entry name" value="Growth factor receptor domain"/>
    <property type="match status" value="2"/>
</dbReference>
<dbReference type="Gene3D" id="2.10.50.10">
    <property type="entry name" value="Tumor Necrosis Factor Receptor, subunit A, domain 2"/>
    <property type="match status" value="1"/>
</dbReference>
<dbReference type="InterPro" id="IPR044865">
    <property type="entry name" value="MRH_dom"/>
</dbReference>
<dbReference type="STRING" id="695850.A0A067CU32"/>
<evidence type="ECO:0000313" key="12">
    <source>
        <dbReference type="Proteomes" id="UP000030745"/>
    </source>
</evidence>
<feature type="compositionally biased region" description="Acidic residues" evidence="7">
    <location>
        <begin position="994"/>
        <end position="1003"/>
    </location>
</feature>
<keyword evidence="8" id="KW-0812">Transmembrane</keyword>
<evidence type="ECO:0000256" key="8">
    <source>
        <dbReference type="SAM" id="Phobius"/>
    </source>
</evidence>
<keyword evidence="6" id="KW-0325">Glycoprotein</keyword>
<proteinExistence type="inferred from homology"/>
<feature type="domain" description="MRH" evidence="10">
    <location>
        <begin position="639"/>
        <end position="861"/>
    </location>
</feature>
<dbReference type="PANTHER" id="PTHR22727:SF15">
    <property type="entry name" value="MRH DOMAIN-CONTAINING PROTEIN"/>
    <property type="match status" value="1"/>
</dbReference>
<keyword evidence="12" id="KW-1185">Reference proteome</keyword>
<evidence type="ECO:0000256" key="3">
    <source>
        <dbReference type="ARBA" id="ARBA00022475"/>
    </source>
</evidence>
<gene>
    <name evidence="11" type="ORF">SPRG_02448</name>
</gene>
<feature type="transmembrane region" description="Helical" evidence="8">
    <location>
        <begin position="913"/>
        <end position="938"/>
    </location>
</feature>